<organism evidence="1 2">
    <name type="scientific">Portunus trituberculatus</name>
    <name type="common">Swimming crab</name>
    <name type="synonym">Neptunus trituberculatus</name>
    <dbReference type="NCBI Taxonomy" id="210409"/>
    <lineage>
        <taxon>Eukaryota</taxon>
        <taxon>Metazoa</taxon>
        <taxon>Ecdysozoa</taxon>
        <taxon>Arthropoda</taxon>
        <taxon>Crustacea</taxon>
        <taxon>Multicrustacea</taxon>
        <taxon>Malacostraca</taxon>
        <taxon>Eumalacostraca</taxon>
        <taxon>Eucarida</taxon>
        <taxon>Decapoda</taxon>
        <taxon>Pleocyemata</taxon>
        <taxon>Brachyura</taxon>
        <taxon>Eubrachyura</taxon>
        <taxon>Portunoidea</taxon>
        <taxon>Portunidae</taxon>
        <taxon>Portuninae</taxon>
        <taxon>Portunus</taxon>
    </lineage>
</organism>
<proteinExistence type="predicted"/>
<sequence length="44" mass="4968">MWRVYIEGGKPGQTLQTLNSSVKFVCVPNSCALTWSKAKLPNKW</sequence>
<evidence type="ECO:0000313" key="2">
    <source>
        <dbReference type="Proteomes" id="UP000324222"/>
    </source>
</evidence>
<dbReference type="EMBL" id="VSRR010042981">
    <property type="protein sequence ID" value="MPC76277.1"/>
    <property type="molecule type" value="Genomic_DNA"/>
</dbReference>
<name>A0A5B7I465_PORTR</name>
<comment type="caution">
    <text evidence="1">The sequence shown here is derived from an EMBL/GenBank/DDBJ whole genome shotgun (WGS) entry which is preliminary data.</text>
</comment>
<dbReference type="OrthoDB" id="5561486at2759"/>
<evidence type="ECO:0000313" key="1">
    <source>
        <dbReference type="EMBL" id="MPC76277.1"/>
    </source>
</evidence>
<dbReference type="Proteomes" id="UP000324222">
    <property type="component" value="Unassembled WGS sequence"/>
</dbReference>
<dbReference type="AlphaFoldDB" id="A0A5B7I465"/>
<reference evidence="1 2" key="1">
    <citation type="submission" date="2019-05" db="EMBL/GenBank/DDBJ databases">
        <title>Another draft genome of Portunus trituberculatus and its Hox gene families provides insights of decapod evolution.</title>
        <authorList>
            <person name="Jeong J.-H."/>
            <person name="Song I."/>
            <person name="Kim S."/>
            <person name="Choi T."/>
            <person name="Kim D."/>
            <person name="Ryu S."/>
            <person name="Kim W."/>
        </authorList>
    </citation>
    <scope>NUCLEOTIDE SEQUENCE [LARGE SCALE GENOMIC DNA]</scope>
    <source>
        <tissue evidence="1">Muscle</tissue>
    </source>
</reference>
<gene>
    <name evidence="1" type="ORF">E2C01_070685</name>
</gene>
<keyword evidence="2" id="KW-1185">Reference proteome</keyword>
<protein>
    <submittedName>
        <fullName evidence="1">Uncharacterized protein</fullName>
    </submittedName>
</protein>
<accession>A0A5B7I465</accession>